<dbReference type="EMBL" id="FWFD01000008">
    <property type="protein sequence ID" value="SLM85463.1"/>
    <property type="molecule type" value="Genomic_DNA"/>
</dbReference>
<keyword evidence="3" id="KW-0548">Nucleotidyltransferase</keyword>
<dbReference type="RefSeq" id="WP_086951095.1">
    <property type="nucleotide sequence ID" value="NZ_FWFD01000008.1"/>
</dbReference>
<keyword evidence="3" id="KW-0808">Transferase</keyword>
<dbReference type="GO" id="GO:0003964">
    <property type="term" value="F:RNA-directed DNA polymerase activity"/>
    <property type="evidence" value="ECO:0007669"/>
    <property type="project" value="UniProtKB-KW"/>
</dbReference>
<dbReference type="InterPro" id="IPR043502">
    <property type="entry name" value="DNA/RNA_pol_sf"/>
</dbReference>
<proteinExistence type="predicted"/>
<dbReference type="InterPro" id="IPR051083">
    <property type="entry name" value="GrpII_Intron_Splice-Mob/Def"/>
</dbReference>
<dbReference type="OrthoDB" id="9793236at2"/>
<organism evidence="3 4">
    <name type="scientific">Vagococcus fluvialis bH819</name>
    <dbReference type="NCBI Taxonomy" id="1255619"/>
    <lineage>
        <taxon>Bacteria</taxon>
        <taxon>Bacillati</taxon>
        <taxon>Bacillota</taxon>
        <taxon>Bacilli</taxon>
        <taxon>Lactobacillales</taxon>
        <taxon>Enterococcaceae</taxon>
        <taxon>Vagococcus</taxon>
    </lineage>
</organism>
<evidence type="ECO:0000313" key="4">
    <source>
        <dbReference type="Proteomes" id="UP000195918"/>
    </source>
</evidence>
<feature type="domain" description="Reverse transcriptase" evidence="2">
    <location>
        <begin position="1"/>
        <end position="263"/>
    </location>
</feature>
<name>A0A1X6WM98_9ENTE</name>
<reference evidence="4" key="1">
    <citation type="submission" date="2017-02" db="EMBL/GenBank/DDBJ databases">
        <authorList>
            <person name="Dridi B."/>
        </authorList>
    </citation>
    <scope>NUCLEOTIDE SEQUENCE [LARGE SCALE GENOMIC DNA]</scope>
    <source>
        <strain evidence="4">bH819</strain>
    </source>
</reference>
<keyword evidence="1" id="KW-0515">Mutator protein</keyword>
<evidence type="ECO:0000256" key="1">
    <source>
        <dbReference type="ARBA" id="ARBA00022457"/>
    </source>
</evidence>
<dbReference type="InterPro" id="IPR000477">
    <property type="entry name" value="RT_dom"/>
</dbReference>
<dbReference type="EC" id="2.7.7.49" evidence="3"/>
<gene>
    <name evidence="3" type="ORF">FM121_05145</name>
</gene>
<protein>
    <submittedName>
        <fullName evidence="3">Retron-type RNA-directed DNA polymerase</fullName>
        <ecNumber evidence="3">2.7.7.49</ecNumber>
    </submittedName>
</protein>
<dbReference type="Proteomes" id="UP000195918">
    <property type="component" value="Unassembled WGS sequence"/>
</dbReference>
<evidence type="ECO:0000259" key="2">
    <source>
        <dbReference type="PROSITE" id="PS50878"/>
    </source>
</evidence>
<sequence length="466" mass="55206">MTRLKNDLEKPYLDYVIDETIKWDTAVGNDGMTYTHFSNNRQGIVNSLQSDLLKEVYEFKSYREVLFIKNRNEVPRCISIPTLRDKICLKILHLFLYSNFYREISKQEIPQTHIKKIKQNINRYTHFLKIDIKGFYNSLNHDELEKKLSSKLEEYEVKIIMKAVKNETGVTSLDKGIPQGISISNILADIYMKDFDTHYNKRTDLFYTRYVDDILIFCNEISLEEIIEEVKLKIDDELKLEINTNKEKHGSIKESFDFLGYKTYVDKDNVVKMTIKDAGVQKIEKRLIKLIQVYKYSNKGDVATAKFIHSINLIITGAVTSKLDSMSSSSEKRYGWLFFYSQLDGVSVLYHLDSLIEKKLLRILNKLPDFKKDAVLREVKKFTIAFKELKFNYKDTNYIFRPDNFSLDEKIEFLKKVENYSNRDLYFQEDDSESPEEYKERIEKNFKRHVYNVIRKQEKDIINVIS</sequence>
<dbReference type="PANTHER" id="PTHR34047:SF8">
    <property type="entry name" value="PROTEIN YKFC"/>
    <property type="match status" value="1"/>
</dbReference>
<dbReference type="InterPro" id="IPR043128">
    <property type="entry name" value="Rev_trsase/Diguanyl_cyclase"/>
</dbReference>
<dbReference type="Gene3D" id="3.30.70.270">
    <property type="match status" value="1"/>
</dbReference>
<dbReference type="Pfam" id="PF00078">
    <property type="entry name" value="RVT_1"/>
    <property type="match status" value="1"/>
</dbReference>
<dbReference type="SUPFAM" id="SSF56672">
    <property type="entry name" value="DNA/RNA polymerases"/>
    <property type="match status" value="1"/>
</dbReference>
<keyword evidence="4" id="KW-1185">Reference proteome</keyword>
<dbReference type="PROSITE" id="PS50878">
    <property type="entry name" value="RT_POL"/>
    <property type="match status" value="1"/>
</dbReference>
<keyword evidence="3" id="KW-0695">RNA-directed DNA polymerase</keyword>
<evidence type="ECO:0000313" key="3">
    <source>
        <dbReference type="EMBL" id="SLM85463.1"/>
    </source>
</evidence>
<dbReference type="PANTHER" id="PTHR34047">
    <property type="entry name" value="NUCLEAR INTRON MATURASE 1, MITOCHONDRIAL-RELATED"/>
    <property type="match status" value="1"/>
</dbReference>
<accession>A0A1X6WM98</accession>
<dbReference type="AlphaFoldDB" id="A0A1X6WM98"/>